<dbReference type="GO" id="GO:0005634">
    <property type="term" value="C:nucleus"/>
    <property type="evidence" value="ECO:0007669"/>
    <property type="project" value="TreeGrafter"/>
</dbReference>
<dbReference type="GO" id="GO:0003697">
    <property type="term" value="F:single-stranded DNA binding"/>
    <property type="evidence" value="ECO:0007669"/>
    <property type="project" value="TreeGrafter"/>
</dbReference>
<dbReference type="RefSeq" id="XP_040727846.1">
    <property type="nucleotide sequence ID" value="XM_040870351.1"/>
</dbReference>
<dbReference type="GO" id="GO:0030915">
    <property type="term" value="C:Smc5-Smc6 complex"/>
    <property type="evidence" value="ECO:0007669"/>
    <property type="project" value="TreeGrafter"/>
</dbReference>
<accession>A0A1Y2FSK0</accession>
<feature type="coiled-coil region" evidence="4">
    <location>
        <begin position="683"/>
        <end position="752"/>
    </location>
</feature>
<name>A0A1Y2FSK0_PROLT</name>
<dbReference type="AlphaFoldDB" id="A0A1Y2FSK0"/>
<dbReference type="InterPro" id="IPR027417">
    <property type="entry name" value="P-loop_NTPase"/>
</dbReference>
<feature type="coiled-coil region" evidence="4">
    <location>
        <begin position="287"/>
        <end position="328"/>
    </location>
</feature>
<dbReference type="PANTHER" id="PTHR45916:SF1">
    <property type="entry name" value="STRUCTURAL MAINTENANCE OF CHROMOSOMES PROTEIN 5"/>
    <property type="match status" value="1"/>
</dbReference>
<dbReference type="STRING" id="56484.A0A1Y2FSK0"/>
<dbReference type="SUPFAM" id="SSF52540">
    <property type="entry name" value="P-loop containing nucleoside triphosphate hydrolases"/>
    <property type="match status" value="2"/>
</dbReference>
<reference evidence="6 7" key="1">
    <citation type="submission" date="2016-07" db="EMBL/GenBank/DDBJ databases">
        <title>Pervasive Adenine N6-methylation of Active Genes in Fungi.</title>
        <authorList>
            <consortium name="DOE Joint Genome Institute"/>
            <person name="Mondo S.J."/>
            <person name="Dannebaum R.O."/>
            <person name="Kuo R.C."/>
            <person name="Labutti K."/>
            <person name="Haridas S."/>
            <person name="Kuo A."/>
            <person name="Salamov A."/>
            <person name="Ahrendt S.R."/>
            <person name="Lipzen A."/>
            <person name="Sullivan W."/>
            <person name="Andreopoulos W.B."/>
            <person name="Clum A."/>
            <person name="Lindquist E."/>
            <person name="Daum C."/>
            <person name="Ramamoorthy G.K."/>
            <person name="Gryganskyi A."/>
            <person name="Culley D."/>
            <person name="Magnuson J.K."/>
            <person name="James T.Y."/>
            <person name="O'Malley M.A."/>
            <person name="Stajich J.E."/>
            <person name="Spatafora J.W."/>
            <person name="Visel A."/>
            <person name="Grigoriev I.V."/>
        </authorList>
    </citation>
    <scope>NUCLEOTIDE SEQUENCE [LARGE SCALE GENOMIC DNA]</scope>
    <source>
        <strain evidence="6 7">12-1054</strain>
    </source>
</reference>
<dbReference type="OMA" id="RFWTSQP"/>
<keyword evidence="3 4" id="KW-0175">Coiled coil</keyword>
<comment type="caution">
    <text evidence="6">The sequence shown here is derived from an EMBL/GenBank/DDBJ whole genome shotgun (WGS) entry which is preliminary data.</text>
</comment>
<comment type="similarity">
    <text evidence="1">Belongs to the SMC family. SMC5 subfamily.</text>
</comment>
<gene>
    <name evidence="6" type="ORF">BCR37DRAFT_385429</name>
</gene>
<sequence length="1122" mass="127366">MEVSSTQGSAEPLSSMSSDVSGLNFPVVKRQRMSDTQQDAIAAHIYNASQTPFKPGAIKRIRMINFMTYEDCEYHLSPALNMVIGANGTGKSSVVAAICVGLGFKADLMGRSDVEGMVRHGCDAATIEIELKAHTDEEEDPVIRRHWTRGTGDGNKSKTEWHISGKKTTHKAVMDLAHSYRVQIDNLCQFLPQDKVKKFSGLTPEELLPQTLRTIGDGTQADVLEKLWKDQDLLKSSLKVKEQNEAALKTLESQQASARNDVNLFLERKELERKVELLKFQLPLIRYEEIKRDKEILKVKVTEARDRLKRLRDEAAPLEERRGELEHMAGKASRIAKKSQLEYDNRAKQVASLADPIKDIEDVMKLLQNRRKQEQTKQKGLAEKKKKMREEVAKATRQLGEKPDVQEDLGGVIAQIVATNEAIRDTKTEFEELSVKIKELERHISRNEQQKNDKYEQLKKFSDVRLQRLNMLQNVNRDAAEAARWLAKNKDKFEHPVAGPVFLDVEIANPQFKVIAGITLQRSQAMFVCASKKDYRLFNELLVDGNAAGRRLHLQVVEFSETTAPTVARHPLPVPREELGKYGFDCYLIDCLRGPNLLLNALCHTAKIHRTPLAANSLTAAQETAVQEAQSGGKPLFDRFICGNYETRVTRNYGKFQTATDPVFAGDRSKWHTGTSGDQDARKRAVEQELRELTAAIEEAKAEIETLRPRYDELKEASQASDQAKAALSKERDRLKSRMQTWNKMFETLEHRKKMLDELEHAPETYQSAIAEIKAEQVEVTARAVEQALLLQKAVLEVVEMNEKNVLRQASALQAQANLRAFTDHTRARLIQCEQAEEAWTTLKDQHRKMVAEARQIQDDAHKLLDRLTPQQREVVSNFDLRETQESIEQKIDEAESLLQHISVQAGDTVEKFEARQAQIDALKKQVIEEQEMCEAALANIARIAGPFKQNLEAMVRDIDKQFSASFKAIRGRGDVKLKCPDDAYKEWALELYVEFYESSGYSKLNGTRQSGGERAVSTVFFLMALQSLTTAPFRVVDEINQGMDPRNERLVHARMVAASCEGENLSQYFLITPKLLPGLRYHRLMKIHCVTSGNLGQRSNKMRGQRYLQALKRRAEQMQEN</sequence>
<dbReference type="OrthoDB" id="10254973at2759"/>
<keyword evidence="7" id="KW-1185">Reference proteome</keyword>
<dbReference type="EMBL" id="MCFI01000002">
    <property type="protein sequence ID" value="ORY86990.1"/>
    <property type="molecule type" value="Genomic_DNA"/>
</dbReference>
<dbReference type="Proteomes" id="UP000193685">
    <property type="component" value="Unassembled WGS sequence"/>
</dbReference>
<feature type="domain" description="RecF/RecN/SMC N-terminal" evidence="5">
    <location>
        <begin position="58"/>
        <end position="1073"/>
    </location>
</feature>
<evidence type="ECO:0000259" key="5">
    <source>
        <dbReference type="Pfam" id="PF02463"/>
    </source>
</evidence>
<protein>
    <recommendedName>
        <fullName evidence="2">Structural maintenance of chromosomes protein 5</fullName>
    </recommendedName>
</protein>
<dbReference type="InterPro" id="IPR003395">
    <property type="entry name" value="RecF/RecN/SMC_N"/>
</dbReference>
<dbReference type="Gene3D" id="3.40.50.300">
    <property type="entry name" value="P-loop containing nucleotide triphosphate hydrolases"/>
    <property type="match status" value="2"/>
</dbReference>
<dbReference type="Pfam" id="PF02463">
    <property type="entry name" value="SMC_N"/>
    <property type="match status" value="1"/>
</dbReference>
<organism evidence="6 7">
    <name type="scientific">Protomyces lactucae-debilis</name>
    <dbReference type="NCBI Taxonomy" id="2754530"/>
    <lineage>
        <taxon>Eukaryota</taxon>
        <taxon>Fungi</taxon>
        <taxon>Dikarya</taxon>
        <taxon>Ascomycota</taxon>
        <taxon>Taphrinomycotina</taxon>
        <taxon>Taphrinomycetes</taxon>
        <taxon>Taphrinales</taxon>
        <taxon>Protomycetaceae</taxon>
        <taxon>Protomyces</taxon>
    </lineage>
</organism>
<evidence type="ECO:0000256" key="3">
    <source>
        <dbReference type="ARBA" id="ARBA00023054"/>
    </source>
</evidence>
<feature type="coiled-coil region" evidence="4">
    <location>
        <begin position="878"/>
        <end position="940"/>
    </location>
</feature>
<evidence type="ECO:0000313" key="6">
    <source>
        <dbReference type="EMBL" id="ORY86990.1"/>
    </source>
</evidence>
<evidence type="ECO:0000256" key="4">
    <source>
        <dbReference type="SAM" id="Coils"/>
    </source>
</evidence>
<feature type="coiled-coil region" evidence="4">
    <location>
        <begin position="423"/>
        <end position="457"/>
    </location>
</feature>
<dbReference type="GeneID" id="63786950"/>
<evidence type="ECO:0000313" key="7">
    <source>
        <dbReference type="Proteomes" id="UP000193685"/>
    </source>
</evidence>
<dbReference type="PANTHER" id="PTHR45916">
    <property type="entry name" value="STRUCTURAL MAINTENANCE OF CHROMOSOMES PROTEIN 5"/>
    <property type="match status" value="1"/>
</dbReference>
<evidence type="ECO:0000256" key="1">
    <source>
        <dbReference type="ARBA" id="ARBA00010171"/>
    </source>
</evidence>
<evidence type="ECO:0000256" key="2">
    <source>
        <dbReference type="ARBA" id="ARBA00018687"/>
    </source>
</evidence>
<dbReference type="GO" id="GO:0000724">
    <property type="term" value="P:double-strand break repair via homologous recombination"/>
    <property type="evidence" value="ECO:0007669"/>
    <property type="project" value="TreeGrafter"/>
</dbReference>
<feature type="coiled-coil region" evidence="4">
    <location>
        <begin position="357"/>
        <end position="398"/>
    </location>
</feature>
<proteinExistence type="inferred from homology"/>